<evidence type="ECO:0008006" key="4">
    <source>
        <dbReference type="Google" id="ProtNLM"/>
    </source>
</evidence>
<comment type="caution">
    <text evidence="2">The sequence shown here is derived from an EMBL/GenBank/DDBJ whole genome shotgun (WGS) entry which is preliminary data.</text>
</comment>
<evidence type="ECO:0000256" key="1">
    <source>
        <dbReference type="SAM" id="MobiDB-lite"/>
    </source>
</evidence>
<proteinExistence type="predicted"/>
<feature type="compositionally biased region" description="Low complexity" evidence="1">
    <location>
        <begin position="44"/>
        <end position="54"/>
    </location>
</feature>
<sequence length="112" mass="11770">MTLHKITAPVPGYTGTVAGVTLANGVGETDNEGALSYFRRHGYTVEPVEETPVVEQEDDGQGDGEQPPARPAKSASKTDWIAYAIGQGMSEEDADAATRDALVERYADGGDA</sequence>
<evidence type="ECO:0000313" key="3">
    <source>
        <dbReference type="Proteomes" id="UP001348641"/>
    </source>
</evidence>
<name>A0ABU7KLZ1_9ACTN</name>
<evidence type="ECO:0000313" key="2">
    <source>
        <dbReference type="EMBL" id="MEE2050311.1"/>
    </source>
</evidence>
<accession>A0ABU7KLZ1</accession>
<reference evidence="2 3" key="1">
    <citation type="submission" date="2023-07" db="EMBL/GenBank/DDBJ databases">
        <authorList>
            <person name="Girao M."/>
            <person name="Carvalho M.F."/>
        </authorList>
    </citation>
    <scope>NUCLEOTIDE SEQUENCE [LARGE SCALE GENOMIC DNA]</scope>
    <source>
        <strain evidence="2 3">66/93</strain>
    </source>
</reference>
<dbReference type="RefSeq" id="WP_330157536.1">
    <property type="nucleotide sequence ID" value="NZ_BAAAJA010000059.1"/>
</dbReference>
<dbReference type="EMBL" id="JAUUCC010000013">
    <property type="protein sequence ID" value="MEE2050311.1"/>
    <property type="molecule type" value="Genomic_DNA"/>
</dbReference>
<feature type="region of interest" description="Disordered" evidence="1">
    <location>
        <begin position="44"/>
        <end position="77"/>
    </location>
</feature>
<organism evidence="2 3">
    <name type="scientific">Nocardiopsis tropica</name>
    <dbReference type="NCBI Taxonomy" id="109330"/>
    <lineage>
        <taxon>Bacteria</taxon>
        <taxon>Bacillati</taxon>
        <taxon>Actinomycetota</taxon>
        <taxon>Actinomycetes</taxon>
        <taxon>Streptosporangiales</taxon>
        <taxon>Nocardiopsidaceae</taxon>
        <taxon>Nocardiopsis</taxon>
    </lineage>
</organism>
<gene>
    <name evidence="2" type="ORF">Q8A49_07365</name>
</gene>
<dbReference type="Proteomes" id="UP001348641">
    <property type="component" value="Unassembled WGS sequence"/>
</dbReference>
<protein>
    <recommendedName>
        <fullName evidence="4">Lsr2 protein</fullName>
    </recommendedName>
</protein>